<evidence type="ECO:0000313" key="3">
    <source>
        <dbReference type="Proteomes" id="UP000008810"/>
    </source>
</evidence>
<gene>
    <name evidence="1" type="ORF">BRADI_1g46656v3</name>
</gene>
<dbReference type="EMBL" id="CM000880">
    <property type="protein sequence ID" value="KQK19156.1"/>
    <property type="molecule type" value="Genomic_DNA"/>
</dbReference>
<keyword evidence="3" id="KW-1185">Reference proteome</keyword>
<dbReference type="Proteomes" id="UP000008810">
    <property type="component" value="Chromosome 1"/>
</dbReference>
<dbReference type="InParanoid" id="A0A0Q3K3Y3"/>
<sequence>MYVGEEDGPVEAGRVSLHLCSSVSEFPSLPSGEFRKCKTLRHLLCAFAQPVHVQPKQCAGKENLMQFANKSLLEQSSMLVARACLPTKIVGLVIFCLITNIS</sequence>
<evidence type="ECO:0000313" key="1">
    <source>
        <dbReference type="EMBL" id="KQK19156.1"/>
    </source>
</evidence>
<protein>
    <submittedName>
        <fullName evidence="1 2">Uncharacterized protein</fullName>
    </submittedName>
</protein>
<organism evidence="1">
    <name type="scientific">Brachypodium distachyon</name>
    <name type="common">Purple false brome</name>
    <name type="synonym">Trachynia distachya</name>
    <dbReference type="NCBI Taxonomy" id="15368"/>
    <lineage>
        <taxon>Eukaryota</taxon>
        <taxon>Viridiplantae</taxon>
        <taxon>Streptophyta</taxon>
        <taxon>Embryophyta</taxon>
        <taxon>Tracheophyta</taxon>
        <taxon>Spermatophyta</taxon>
        <taxon>Magnoliopsida</taxon>
        <taxon>Liliopsida</taxon>
        <taxon>Poales</taxon>
        <taxon>Poaceae</taxon>
        <taxon>BOP clade</taxon>
        <taxon>Pooideae</taxon>
        <taxon>Stipodae</taxon>
        <taxon>Brachypodieae</taxon>
        <taxon>Brachypodium</taxon>
    </lineage>
</organism>
<reference evidence="1" key="2">
    <citation type="submission" date="2017-06" db="EMBL/GenBank/DDBJ databases">
        <title>WGS assembly of Brachypodium distachyon.</title>
        <authorList>
            <consortium name="The International Brachypodium Initiative"/>
            <person name="Lucas S."/>
            <person name="Harmon-Smith M."/>
            <person name="Lail K."/>
            <person name="Tice H."/>
            <person name="Grimwood J."/>
            <person name="Bruce D."/>
            <person name="Barry K."/>
            <person name="Shu S."/>
            <person name="Lindquist E."/>
            <person name="Wang M."/>
            <person name="Pitluck S."/>
            <person name="Vogel J.P."/>
            <person name="Garvin D.F."/>
            <person name="Mockler T.C."/>
            <person name="Schmutz J."/>
            <person name="Rokhsar D."/>
            <person name="Bevan M.W."/>
        </authorList>
    </citation>
    <scope>NUCLEOTIDE SEQUENCE</scope>
    <source>
        <strain evidence="1">Bd21</strain>
    </source>
</reference>
<reference evidence="1 2" key="1">
    <citation type="journal article" date="2010" name="Nature">
        <title>Genome sequencing and analysis of the model grass Brachypodium distachyon.</title>
        <authorList>
            <consortium name="International Brachypodium Initiative"/>
        </authorList>
    </citation>
    <scope>NUCLEOTIDE SEQUENCE [LARGE SCALE GENOMIC DNA]</scope>
    <source>
        <strain evidence="1 2">Bd21</strain>
    </source>
</reference>
<name>A0A0Q3K3Y3_BRADI</name>
<dbReference type="AlphaFoldDB" id="A0A0Q3K3Y3"/>
<proteinExistence type="predicted"/>
<reference evidence="2" key="3">
    <citation type="submission" date="2018-08" db="UniProtKB">
        <authorList>
            <consortium name="EnsemblPlants"/>
        </authorList>
    </citation>
    <scope>IDENTIFICATION</scope>
    <source>
        <strain evidence="2">cv. Bd21</strain>
    </source>
</reference>
<dbReference type="EnsemblPlants" id="KQK19156">
    <property type="protein sequence ID" value="KQK19156"/>
    <property type="gene ID" value="BRADI_1g46656v3"/>
</dbReference>
<dbReference type="Gramene" id="KQK19156">
    <property type="protein sequence ID" value="KQK19156"/>
    <property type="gene ID" value="BRADI_1g46656v3"/>
</dbReference>
<evidence type="ECO:0000313" key="2">
    <source>
        <dbReference type="EnsemblPlants" id="KQK19156"/>
    </source>
</evidence>
<accession>A0A0Q3K3Y3</accession>